<evidence type="ECO:0000313" key="4">
    <source>
        <dbReference type="EMBL" id="GAH68488.1"/>
    </source>
</evidence>
<dbReference type="Gene3D" id="3.20.20.480">
    <property type="entry name" value="Trimethylamine methyltransferase-like"/>
    <property type="match status" value="1"/>
</dbReference>
<dbReference type="GO" id="GO:0015948">
    <property type="term" value="P:methanogenesis"/>
    <property type="evidence" value="ECO:0007669"/>
    <property type="project" value="InterPro"/>
</dbReference>
<feature type="non-terminal residue" evidence="4">
    <location>
        <position position="234"/>
    </location>
</feature>
<comment type="similarity">
    <text evidence="1">Belongs to the trimethylamine methyltransferase family.</text>
</comment>
<sequence>MKKNVHESVGIPASLYKPLRGADVRRIADAALEVLARSGMAVYSRTAFDAFRSAGAEADAGTRIVRLPRSLVEDAIASNPSSITLYSRDGTCDAVLERNRVHYGTGGTAIFVLDPDTGERRPSTTEDVILNARLSDVLEHVHVFTINVFPNDIKGNDQIDVNRFFHALDNTTKHVMGGLYSMTGCQKVVEMARMIAGGSEPLRAKPFVSFITLIISPFKIDRDYGEITCYLARE</sequence>
<protein>
    <submittedName>
        <fullName evidence="4">Uncharacterized protein</fullName>
    </submittedName>
</protein>
<gene>
    <name evidence="4" type="ORF">S03H2_41243</name>
</gene>
<name>X1JFH5_9ZZZZ</name>
<evidence type="ECO:0000256" key="3">
    <source>
        <dbReference type="ARBA" id="ARBA00022679"/>
    </source>
</evidence>
<dbReference type="Pfam" id="PF06253">
    <property type="entry name" value="MTTB"/>
    <property type="match status" value="1"/>
</dbReference>
<organism evidence="4">
    <name type="scientific">marine sediment metagenome</name>
    <dbReference type="NCBI Taxonomy" id="412755"/>
    <lineage>
        <taxon>unclassified sequences</taxon>
        <taxon>metagenomes</taxon>
        <taxon>ecological metagenomes</taxon>
    </lineage>
</organism>
<keyword evidence="2" id="KW-0489">Methyltransferase</keyword>
<dbReference type="InterPro" id="IPR010426">
    <property type="entry name" value="MTTB_MeTrfase"/>
</dbReference>
<keyword evidence="3" id="KW-0808">Transferase</keyword>
<accession>X1JFH5</accession>
<proteinExistence type="inferred from homology"/>
<comment type="caution">
    <text evidence="4">The sequence shown here is derived from an EMBL/GenBank/DDBJ whole genome shotgun (WGS) entry which is preliminary data.</text>
</comment>
<evidence type="ECO:0000256" key="1">
    <source>
        <dbReference type="ARBA" id="ARBA00007137"/>
    </source>
</evidence>
<dbReference type="EMBL" id="BARU01025611">
    <property type="protein sequence ID" value="GAH68488.1"/>
    <property type="molecule type" value="Genomic_DNA"/>
</dbReference>
<dbReference type="InterPro" id="IPR038601">
    <property type="entry name" value="MttB-like_sf"/>
</dbReference>
<dbReference type="GO" id="GO:0008168">
    <property type="term" value="F:methyltransferase activity"/>
    <property type="evidence" value="ECO:0007669"/>
    <property type="project" value="UniProtKB-KW"/>
</dbReference>
<evidence type="ECO:0000256" key="2">
    <source>
        <dbReference type="ARBA" id="ARBA00022603"/>
    </source>
</evidence>
<reference evidence="4" key="1">
    <citation type="journal article" date="2014" name="Front. Microbiol.">
        <title>High frequency of phylogenetically diverse reductive dehalogenase-homologous genes in deep subseafloor sedimentary metagenomes.</title>
        <authorList>
            <person name="Kawai M."/>
            <person name="Futagami T."/>
            <person name="Toyoda A."/>
            <person name="Takaki Y."/>
            <person name="Nishi S."/>
            <person name="Hori S."/>
            <person name="Arai W."/>
            <person name="Tsubouchi T."/>
            <person name="Morono Y."/>
            <person name="Uchiyama I."/>
            <person name="Ito T."/>
            <person name="Fujiyama A."/>
            <person name="Inagaki F."/>
            <person name="Takami H."/>
        </authorList>
    </citation>
    <scope>NUCLEOTIDE SEQUENCE</scope>
    <source>
        <strain evidence="4">Expedition CK06-06</strain>
    </source>
</reference>
<dbReference type="AlphaFoldDB" id="X1JFH5"/>
<dbReference type="GO" id="GO:0032259">
    <property type="term" value="P:methylation"/>
    <property type="evidence" value="ECO:0007669"/>
    <property type="project" value="UniProtKB-KW"/>
</dbReference>